<sequence length="340" mass="36949">MLDIKCGWVDAVSPGRCFSDGSSPKNPPLPLRSGLRFLDSAGAAGNSMEAIATYSALVYDDDPRRRAVTCEALERVGFSCRGSGRTAEAKKLMHGVDHDLAVVDVRAAERRQLAVLAAAVARAPGAKTVAITNAGNPDLMRKLFAYGVDEVAIAPIDMSGFAMKALSLFEIDRWRAELSTPLGAESPQDLLRRIEKTLLSRSDELGGCYDAVFDQEGDAGEPPLGIYEFIESYNSPRSASGSLWLRTTGEQREFARVTTRTSTENVPVTKHGECAGEGFRAILCDISEAGALMIHTRAVPLTNLAMRWYCVTKNLRVTVPAHVVRCESIGRFYEVGVRFD</sequence>
<organism evidence="3 4">
    <name type="scientific">Pseudobythopirellula maris</name>
    <dbReference type="NCBI Taxonomy" id="2527991"/>
    <lineage>
        <taxon>Bacteria</taxon>
        <taxon>Pseudomonadati</taxon>
        <taxon>Planctomycetota</taxon>
        <taxon>Planctomycetia</taxon>
        <taxon>Pirellulales</taxon>
        <taxon>Lacipirellulaceae</taxon>
        <taxon>Pseudobythopirellula</taxon>
    </lineage>
</organism>
<feature type="domain" description="Response regulatory" evidence="2">
    <location>
        <begin position="55"/>
        <end position="169"/>
    </location>
</feature>
<evidence type="ECO:0000259" key="2">
    <source>
        <dbReference type="PROSITE" id="PS50110"/>
    </source>
</evidence>
<dbReference type="AlphaFoldDB" id="A0A5C5ZR01"/>
<evidence type="ECO:0000256" key="1">
    <source>
        <dbReference type="PROSITE-ProRule" id="PRU00169"/>
    </source>
</evidence>
<dbReference type="InterPro" id="IPR011006">
    <property type="entry name" value="CheY-like_superfamily"/>
</dbReference>
<keyword evidence="4" id="KW-1185">Reference proteome</keyword>
<reference evidence="3 4" key="1">
    <citation type="submission" date="2019-02" db="EMBL/GenBank/DDBJ databases">
        <title>Deep-cultivation of Planctomycetes and their phenomic and genomic characterization uncovers novel biology.</title>
        <authorList>
            <person name="Wiegand S."/>
            <person name="Jogler M."/>
            <person name="Boedeker C."/>
            <person name="Pinto D."/>
            <person name="Vollmers J."/>
            <person name="Rivas-Marin E."/>
            <person name="Kohn T."/>
            <person name="Peeters S.H."/>
            <person name="Heuer A."/>
            <person name="Rast P."/>
            <person name="Oberbeckmann S."/>
            <person name="Bunk B."/>
            <person name="Jeske O."/>
            <person name="Meyerdierks A."/>
            <person name="Storesund J.E."/>
            <person name="Kallscheuer N."/>
            <person name="Luecker S."/>
            <person name="Lage O.M."/>
            <person name="Pohl T."/>
            <person name="Merkel B.J."/>
            <person name="Hornburger P."/>
            <person name="Mueller R.-W."/>
            <person name="Bruemmer F."/>
            <person name="Labrenz M."/>
            <person name="Spormann A.M."/>
            <person name="Op Den Camp H."/>
            <person name="Overmann J."/>
            <person name="Amann R."/>
            <person name="Jetten M.S.M."/>
            <person name="Mascher T."/>
            <person name="Medema M.H."/>
            <person name="Devos D.P."/>
            <person name="Kaster A.-K."/>
            <person name="Ovreas L."/>
            <person name="Rohde M."/>
            <person name="Galperin M.Y."/>
            <person name="Jogler C."/>
        </authorList>
    </citation>
    <scope>NUCLEOTIDE SEQUENCE [LARGE SCALE GENOMIC DNA]</scope>
    <source>
        <strain evidence="3 4">Mal64</strain>
    </source>
</reference>
<proteinExistence type="predicted"/>
<dbReference type="EMBL" id="SJPQ01000002">
    <property type="protein sequence ID" value="TWT88733.1"/>
    <property type="molecule type" value="Genomic_DNA"/>
</dbReference>
<protein>
    <submittedName>
        <fullName evidence="3">PilZ domain protein</fullName>
    </submittedName>
</protein>
<dbReference type="InterPro" id="IPR009875">
    <property type="entry name" value="PilZ_domain"/>
</dbReference>
<dbReference type="SUPFAM" id="SSF52172">
    <property type="entry name" value="CheY-like"/>
    <property type="match status" value="1"/>
</dbReference>
<dbReference type="Proteomes" id="UP000315440">
    <property type="component" value="Unassembled WGS sequence"/>
</dbReference>
<name>A0A5C5ZR01_9BACT</name>
<dbReference type="GO" id="GO:0035438">
    <property type="term" value="F:cyclic-di-GMP binding"/>
    <property type="evidence" value="ECO:0007669"/>
    <property type="project" value="InterPro"/>
</dbReference>
<keyword evidence="1" id="KW-0597">Phosphoprotein</keyword>
<dbReference type="PROSITE" id="PS50110">
    <property type="entry name" value="RESPONSE_REGULATORY"/>
    <property type="match status" value="1"/>
</dbReference>
<evidence type="ECO:0000313" key="4">
    <source>
        <dbReference type="Proteomes" id="UP000315440"/>
    </source>
</evidence>
<accession>A0A5C5ZR01</accession>
<evidence type="ECO:0000313" key="3">
    <source>
        <dbReference type="EMBL" id="TWT88733.1"/>
    </source>
</evidence>
<dbReference type="Pfam" id="PF07238">
    <property type="entry name" value="PilZ"/>
    <property type="match status" value="1"/>
</dbReference>
<dbReference type="GO" id="GO:0000160">
    <property type="term" value="P:phosphorelay signal transduction system"/>
    <property type="evidence" value="ECO:0007669"/>
    <property type="project" value="InterPro"/>
</dbReference>
<gene>
    <name evidence="3" type="ORF">Mal64_22210</name>
</gene>
<dbReference type="Gene3D" id="3.40.50.2300">
    <property type="match status" value="1"/>
</dbReference>
<dbReference type="InterPro" id="IPR001789">
    <property type="entry name" value="Sig_transdc_resp-reg_receiver"/>
</dbReference>
<comment type="caution">
    <text evidence="3">The sequence shown here is derived from an EMBL/GenBank/DDBJ whole genome shotgun (WGS) entry which is preliminary data.</text>
</comment>
<feature type="modified residue" description="4-aspartylphosphate" evidence="1">
    <location>
        <position position="104"/>
    </location>
</feature>